<dbReference type="Gene3D" id="3.20.20.450">
    <property type="entry name" value="EAL domain"/>
    <property type="match status" value="1"/>
</dbReference>
<dbReference type="InterPro" id="IPR001633">
    <property type="entry name" value="EAL_dom"/>
</dbReference>
<reference evidence="5" key="1">
    <citation type="journal article" date="2019" name="Int. J. Syst. Evol. Microbiol.">
        <title>The Global Catalogue of Microorganisms (GCM) 10K type strain sequencing project: providing services to taxonomists for standard genome sequencing and annotation.</title>
        <authorList>
            <consortium name="The Broad Institute Genomics Platform"/>
            <consortium name="The Broad Institute Genome Sequencing Center for Infectious Disease"/>
            <person name="Wu L."/>
            <person name="Ma J."/>
        </authorList>
    </citation>
    <scope>NUCLEOTIDE SEQUENCE [LARGE SCALE GENOMIC DNA]</scope>
    <source>
        <strain evidence="5">CGMCC 4.7289</strain>
    </source>
</reference>
<dbReference type="CDD" id="cd01949">
    <property type="entry name" value="GGDEF"/>
    <property type="match status" value="1"/>
</dbReference>
<dbReference type="PROSITE" id="PS50887">
    <property type="entry name" value="GGDEF"/>
    <property type="match status" value="1"/>
</dbReference>
<comment type="caution">
    <text evidence="4">The sequence shown here is derived from an EMBL/GenBank/DDBJ whole genome shotgun (WGS) entry which is preliminary data.</text>
</comment>
<feature type="transmembrane region" description="Helical" evidence="1">
    <location>
        <begin position="66"/>
        <end position="86"/>
    </location>
</feature>
<feature type="transmembrane region" description="Helical" evidence="1">
    <location>
        <begin position="146"/>
        <end position="179"/>
    </location>
</feature>
<dbReference type="SMART" id="SM00267">
    <property type="entry name" value="GGDEF"/>
    <property type="match status" value="1"/>
</dbReference>
<dbReference type="Pfam" id="PF00990">
    <property type="entry name" value="GGDEF"/>
    <property type="match status" value="1"/>
</dbReference>
<dbReference type="InterPro" id="IPR000160">
    <property type="entry name" value="GGDEF_dom"/>
</dbReference>
<dbReference type="PANTHER" id="PTHR44757">
    <property type="entry name" value="DIGUANYLATE CYCLASE DGCP"/>
    <property type="match status" value="1"/>
</dbReference>
<dbReference type="SUPFAM" id="SSF55073">
    <property type="entry name" value="Nucleotide cyclase"/>
    <property type="match status" value="1"/>
</dbReference>
<evidence type="ECO:0000313" key="4">
    <source>
        <dbReference type="EMBL" id="MFC4134554.1"/>
    </source>
</evidence>
<feature type="domain" description="EAL" evidence="2">
    <location>
        <begin position="362"/>
        <end position="617"/>
    </location>
</feature>
<feature type="transmembrane region" description="Helical" evidence="1">
    <location>
        <begin position="106"/>
        <end position="125"/>
    </location>
</feature>
<dbReference type="PROSITE" id="PS50883">
    <property type="entry name" value="EAL"/>
    <property type="match status" value="1"/>
</dbReference>
<keyword evidence="1" id="KW-0812">Transmembrane</keyword>
<dbReference type="InterPro" id="IPR043128">
    <property type="entry name" value="Rev_trsase/Diguanyl_cyclase"/>
</dbReference>
<dbReference type="InterPro" id="IPR052155">
    <property type="entry name" value="Biofilm_reg_signaling"/>
</dbReference>
<dbReference type="CDD" id="cd01948">
    <property type="entry name" value="EAL"/>
    <property type="match status" value="1"/>
</dbReference>
<accession>A0ABV8LVK3</accession>
<feature type="domain" description="GGDEF" evidence="3">
    <location>
        <begin position="221"/>
        <end position="353"/>
    </location>
</feature>
<gene>
    <name evidence="4" type="ORF">ACFOZ4_28425</name>
</gene>
<evidence type="ECO:0000256" key="1">
    <source>
        <dbReference type="SAM" id="Phobius"/>
    </source>
</evidence>
<dbReference type="RefSeq" id="WP_372503196.1">
    <property type="nucleotide sequence ID" value="NZ_JBHSAY010000015.1"/>
</dbReference>
<dbReference type="SMART" id="SM00052">
    <property type="entry name" value="EAL"/>
    <property type="match status" value="1"/>
</dbReference>
<dbReference type="PANTHER" id="PTHR44757:SF2">
    <property type="entry name" value="BIOFILM ARCHITECTURE MAINTENANCE PROTEIN MBAA"/>
    <property type="match status" value="1"/>
</dbReference>
<dbReference type="Gene3D" id="3.30.70.270">
    <property type="match status" value="1"/>
</dbReference>
<evidence type="ECO:0000259" key="3">
    <source>
        <dbReference type="PROSITE" id="PS50887"/>
    </source>
</evidence>
<evidence type="ECO:0000259" key="2">
    <source>
        <dbReference type="PROSITE" id="PS50883"/>
    </source>
</evidence>
<keyword evidence="1" id="KW-0472">Membrane</keyword>
<dbReference type="Proteomes" id="UP001595816">
    <property type="component" value="Unassembled WGS sequence"/>
</dbReference>
<dbReference type="Pfam" id="PF00563">
    <property type="entry name" value="EAL"/>
    <property type="match status" value="1"/>
</dbReference>
<sequence>MTGLCVLAAASAFVAGDRLYTAVVCPSLCFSFAILLCWGLGPAIVAQSIAVFVVATKLKHTMGQAALVAGEYAVALGAAYLVIVIGDPDPFHKTATAERLGDAVTIAGSALAWLLAYNLMVWIAARLRLGPARSRRVTESLPYQTLFKASLLLLSPVLAVAAHINEAFVLLIFVPLYAVQRMARLSAERARVARVDPLTGLANRRALQRRFTDMVATREGPHIALLMLDLDRFKHVNDALGHEVGDRLLVSVAQRLQREEPVDGVIGRLGGDEFAILATNLHDVTQAELIAGRLLAALAEPLRLDGLPIDITGSVGIAVYPQHGEDFATLMRHADLAMYEAKRRGDTAAVYDPASGHTSPQQLGLLTDFRQALETKREQVTLHYQPQVSLTTGEPIGVEALLRWRHPGRGPVPTAELLQVAEHTAVMQLLTTRVIDEVVQQVAQWRADGLNLRASLNVSARDLHGGEIVDQLARRLALHGVPPELIQVEITESALMSDASRAHATVERLAALGVGVALDDFGTGYSSLQHLRKLPLTEIKIDQSFVGGMARNSDDAAIVRSTVELARALGLRAVAEGVENEYTRQMLAGTGCTLAQGFLVARPMPGDMIPAWLARQAPPLPPTHPTPAAVLVDHGVNRGLDGVARMETP</sequence>
<proteinExistence type="predicted"/>
<protein>
    <submittedName>
        <fullName evidence="4">Bifunctional diguanylate cyclase/phosphodiesterase</fullName>
    </submittedName>
</protein>
<keyword evidence="1" id="KW-1133">Transmembrane helix</keyword>
<dbReference type="SUPFAM" id="SSF141868">
    <property type="entry name" value="EAL domain-like"/>
    <property type="match status" value="1"/>
</dbReference>
<keyword evidence="5" id="KW-1185">Reference proteome</keyword>
<dbReference type="EMBL" id="JBHSAY010000015">
    <property type="protein sequence ID" value="MFC4134554.1"/>
    <property type="molecule type" value="Genomic_DNA"/>
</dbReference>
<dbReference type="InterPro" id="IPR029787">
    <property type="entry name" value="Nucleotide_cyclase"/>
</dbReference>
<feature type="transmembrane region" description="Helical" evidence="1">
    <location>
        <begin position="31"/>
        <end position="54"/>
    </location>
</feature>
<dbReference type="NCBIfam" id="TIGR00254">
    <property type="entry name" value="GGDEF"/>
    <property type="match status" value="1"/>
</dbReference>
<name>A0ABV8LVK3_9ACTN</name>
<organism evidence="4 5">
    <name type="scientific">Hamadaea flava</name>
    <dbReference type="NCBI Taxonomy" id="1742688"/>
    <lineage>
        <taxon>Bacteria</taxon>
        <taxon>Bacillati</taxon>
        <taxon>Actinomycetota</taxon>
        <taxon>Actinomycetes</taxon>
        <taxon>Micromonosporales</taxon>
        <taxon>Micromonosporaceae</taxon>
        <taxon>Hamadaea</taxon>
    </lineage>
</organism>
<dbReference type="InterPro" id="IPR035919">
    <property type="entry name" value="EAL_sf"/>
</dbReference>
<evidence type="ECO:0000313" key="5">
    <source>
        <dbReference type="Proteomes" id="UP001595816"/>
    </source>
</evidence>